<keyword evidence="1" id="KW-1185">Reference proteome</keyword>
<reference evidence="2" key="2">
    <citation type="submission" date="2025-08" db="UniProtKB">
        <authorList>
            <consortium name="RefSeq"/>
        </authorList>
    </citation>
    <scope>IDENTIFICATION</scope>
    <source>
        <tissue evidence="2">Leaf</tissue>
    </source>
</reference>
<proteinExistence type="predicted"/>
<evidence type="ECO:0000313" key="2">
    <source>
        <dbReference type="RefSeq" id="XP_075088111.1"/>
    </source>
</evidence>
<gene>
    <name evidence="2" type="primary">LOC142170174</name>
</gene>
<sequence>MGDPGGTGEKITGPQEINKDVNGSATAGNKNRPNDNNTVPLTGSLFSQYGIPTNFPDLEVTYLPKIGSDRCPLMLKYDIEAAPVKKSFRFLNFWIKHESFKEVVKGNWNADFYANPFVLFNYKLKKLKKALTVWIKATYGDIFQKIESLEEVVMVHEAQFEVFPTQENRERLQKVQADMIKYLAIEEEFWKQKVGMQWFKEGDRNTKFFPAHVNGRTKKLQIKRIQNNTGAWIEQDEEIAEVAPNKEKVKKAVLGLNGESAGGPDGFIGCFYQFCWDIIGDDIYDMEIITDIRLRTKAGPNVVIKLDMAKAYDRLSWLFLTKVMRKMGFDERFIGMVFGIVSNNWYSILINGQPFGFFKSTRGVKQGNPLSPTLFILAVEALSRGLNSLHLNLYFCGYGMPKWSPKINHLAYADDTIIFSSSDATSLRLVMEVLNAYEVASVPQVFRIDESIRNVNDVVEDGMWNVEKIQEALPMEFAMHILERIKPQ</sequence>
<accession>A0AC58SSZ9</accession>
<organism evidence="1 2">
    <name type="scientific">Nicotiana tabacum</name>
    <name type="common">Common tobacco</name>
    <dbReference type="NCBI Taxonomy" id="4097"/>
    <lineage>
        <taxon>Eukaryota</taxon>
        <taxon>Viridiplantae</taxon>
        <taxon>Streptophyta</taxon>
        <taxon>Embryophyta</taxon>
        <taxon>Tracheophyta</taxon>
        <taxon>Spermatophyta</taxon>
        <taxon>Magnoliopsida</taxon>
        <taxon>eudicotyledons</taxon>
        <taxon>Gunneridae</taxon>
        <taxon>Pentapetalae</taxon>
        <taxon>asterids</taxon>
        <taxon>lamiids</taxon>
        <taxon>Solanales</taxon>
        <taxon>Solanaceae</taxon>
        <taxon>Nicotianoideae</taxon>
        <taxon>Nicotianeae</taxon>
        <taxon>Nicotiana</taxon>
    </lineage>
</organism>
<reference evidence="1" key="1">
    <citation type="journal article" date="2014" name="Nat. Commun.">
        <title>The tobacco genome sequence and its comparison with those of tomato and potato.</title>
        <authorList>
            <person name="Sierro N."/>
            <person name="Battey J.N."/>
            <person name="Ouadi S."/>
            <person name="Bakaher N."/>
            <person name="Bovet L."/>
            <person name="Willig A."/>
            <person name="Goepfert S."/>
            <person name="Peitsch M.C."/>
            <person name="Ivanov N.V."/>
        </authorList>
    </citation>
    <scope>NUCLEOTIDE SEQUENCE [LARGE SCALE GENOMIC DNA]</scope>
</reference>
<dbReference type="Proteomes" id="UP000790787">
    <property type="component" value="Chromosome 16"/>
</dbReference>
<evidence type="ECO:0000313" key="1">
    <source>
        <dbReference type="Proteomes" id="UP000790787"/>
    </source>
</evidence>
<protein>
    <submittedName>
        <fullName evidence="2">Uncharacterized protein LOC142170174</fullName>
    </submittedName>
</protein>
<dbReference type="RefSeq" id="XP_075088111.1">
    <property type="nucleotide sequence ID" value="XM_075232010.1"/>
</dbReference>
<name>A0AC58SSZ9_TOBAC</name>